<gene>
    <name evidence="1" type="ORF">S06H3_53071</name>
</gene>
<name>X1PE41_9ZZZZ</name>
<protein>
    <submittedName>
        <fullName evidence="1">Uncharacterized protein</fullName>
    </submittedName>
</protein>
<proteinExistence type="predicted"/>
<dbReference type="EMBL" id="BARV01033804">
    <property type="protein sequence ID" value="GAI54098.1"/>
    <property type="molecule type" value="Genomic_DNA"/>
</dbReference>
<accession>X1PE41</accession>
<organism evidence="1">
    <name type="scientific">marine sediment metagenome</name>
    <dbReference type="NCBI Taxonomy" id="412755"/>
    <lineage>
        <taxon>unclassified sequences</taxon>
        <taxon>metagenomes</taxon>
        <taxon>ecological metagenomes</taxon>
    </lineage>
</organism>
<dbReference type="AlphaFoldDB" id="X1PE41"/>
<reference evidence="1" key="1">
    <citation type="journal article" date="2014" name="Front. Microbiol.">
        <title>High frequency of phylogenetically diverse reductive dehalogenase-homologous genes in deep subseafloor sedimentary metagenomes.</title>
        <authorList>
            <person name="Kawai M."/>
            <person name="Futagami T."/>
            <person name="Toyoda A."/>
            <person name="Takaki Y."/>
            <person name="Nishi S."/>
            <person name="Hori S."/>
            <person name="Arai W."/>
            <person name="Tsubouchi T."/>
            <person name="Morono Y."/>
            <person name="Uchiyama I."/>
            <person name="Ito T."/>
            <person name="Fujiyama A."/>
            <person name="Inagaki F."/>
            <person name="Takami H."/>
        </authorList>
    </citation>
    <scope>NUCLEOTIDE SEQUENCE</scope>
    <source>
        <strain evidence="1">Expedition CK06-06</strain>
    </source>
</reference>
<comment type="caution">
    <text evidence="1">The sequence shown here is derived from an EMBL/GenBank/DDBJ whole genome shotgun (WGS) entry which is preliminary data.</text>
</comment>
<evidence type="ECO:0000313" key="1">
    <source>
        <dbReference type="EMBL" id="GAI54098.1"/>
    </source>
</evidence>
<sequence length="56" mass="6753">MDMILETVIGTERLIEKTKGMDEEQKRTAELYLRRLQKVKEIHRLAEEMLQSIFYP</sequence>